<dbReference type="Proteomes" id="UP001211866">
    <property type="component" value="Chromosome"/>
</dbReference>
<keyword evidence="2" id="KW-1185">Reference proteome</keyword>
<accession>A0ABY7N3Y9</accession>
<dbReference type="EMBL" id="CP096916">
    <property type="protein sequence ID" value="WBM37427.1"/>
    <property type="molecule type" value="Genomic_DNA"/>
</dbReference>
<reference evidence="1 2" key="1">
    <citation type="submission" date="2022-05" db="EMBL/GenBank/DDBJ databases">
        <title>Complete sequence of strain NY11312.</title>
        <authorList>
            <person name="Zhou D."/>
        </authorList>
    </citation>
    <scope>NUCLEOTIDE SEQUENCE [LARGE SCALE GENOMIC DNA]</scope>
    <source>
        <strain evidence="1 2">NY11312</strain>
    </source>
</reference>
<evidence type="ECO:0000313" key="1">
    <source>
        <dbReference type="EMBL" id="WBM37427.1"/>
    </source>
</evidence>
<protein>
    <submittedName>
        <fullName evidence="1">Uncharacterized protein</fullName>
    </submittedName>
</protein>
<proteinExistence type="predicted"/>
<gene>
    <name evidence="1" type="ORF">M2J83_16725</name>
</gene>
<organism evidence="1 2">
    <name type="scientific">Alcaligenes faecalis</name>
    <dbReference type="NCBI Taxonomy" id="511"/>
    <lineage>
        <taxon>Bacteria</taxon>
        <taxon>Pseudomonadati</taxon>
        <taxon>Pseudomonadota</taxon>
        <taxon>Betaproteobacteria</taxon>
        <taxon>Burkholderiales</taxon>
        <taxon>Alcaligenaceae</taxon>
        <taxon>Alcaligenes</taxon>
    </lineage>
</organism>
<sequence>MIAHTQGNQLAHRIEVACSSNDLELFLDEIIVGFQVSIPACAHDIGDVINAPDLIRGMTPRNKRICVFMVCACCEVVMLSRRREFQSAILCCVKKQAVPLGESAYFLLG</sequence>
<name>A0ABY7N3Y9_ALCFA</name>
<evidence type="ECO:0000313" key="2">
    <source>
        <dbReference type="Proteomes" id="UP001211866"/>
    </source>
</evidence>
<dbReference type="RefSeq" id="WP_157664305.1">
    <property type="nucleotide sequence ID" value="NZ_CP021079.1"/>
</dbReference>